<accession>A0A3M7R9V7</accession>
<dbReference type="AlphaFoldDB" id="A0A3M7R9V7"/>
<feature type="non-terminal residue" evidence="1">
    <location>
        <position position="1"/>
    </location>
</feature>
<evidence type="ECO:0000313" key="1">
    <source>
        <dbReference type="EMBL" id="RNA20194.1"/>
    </source>
</evidence>
<comment type="caution">
    <text evidence="1">The sequence shown here is derived from an EMBL/GenBank/DDBJ whole genome shotgun (WGS) entry which is preliminary data.</text>
</comment>
<keyword evidence="2" id="KW-1185">Reference proteome</keyword>
<evidence type="ECO:0000313" key="2">
    <source>
        <dbReference type="Proteomes" id="UP000276133"/>
    </source>
</evidence>
<sequence length="214" mass="24698">LKFLGLTFEYFNMSSQTAKINSFADTGIIAFNELKEMAPAISNIVTASQSNVLILNEIQAIKNELSTFKEDTKKRFDELKNDIQSSCKNLDNIQVIRTKNSSCIRDKCDITWIEVSGKDFPNHEINTLDHFNEMNGRMLNNDLGLIASKILDFIKIDNNYKLKEYRPLAFLQTFSLVYVTNQNLLLDIFDLNQFLPYIINFSNSLRKKSEFLLN</sequence>
<name>A0A3M7R9V7_BRAPC</name>
<dbReference type="Proteomes" id="UP000276133">
    <property type="component" value="Unassembled WGS sequence"/>
</dbReference>
<proteinExistence type="predicted"/>
<gene>
    <name evidence="1" type="ORF">BpHYR1_020769</name>
</gene>
<reference evidence="1 2" key="1">
    <citation type="journal article" date="2018" name="Sci. Rep.">
        <title>Genomic signatures of local adaptation to the degree of environmental predictability in rotifers.</title>
        <authorList>
            <person name="Franch-Gras L."/>
            <person name="Hahn C."/>
            <person name="Garcia-Roger E.M."/>
            <person name="Carmona M.J."/>
            <person name="Serra M."/>
            <person name="Gomez A."/>
        </authorList>
    </citation>
    <scope>NUCLEOTIDE SEQUENCE [LARGE SCALE GENOMIC DNA]</scope>
    <source>
        <strain evidence="1">HYR1</strain>
    </source>
</reference>
<protein>
    <submittedName>
        <fullName evidence="1">Uncharacterized protein</fullName>
    </submittedName>
</protein>
<dbReference type="EMBL" id="REGN01003902">
    <property type="protein sequence ID" value="RNA20194.1"/>
    <property type="molecule type" value="Genomic_DNA"/>
</dbReference>
<organism evidence="1 2">
    <name type="scientific">Brachionus plicatilis</name>
    <name type="common">Marine rotifer</name>
    <name type="synonym">Brachionus muelleri</name>
    <dbReference type="NCBI Taxonomy" id="10195"/>
    <lineage>
        <taxon>Eukaryota</taxon>
        <taxon>Metazoa</taxon>
        <taxon>Spiralia</taxon>
        <taxon>Gnathifera</taxon>
        <taxon>Rotifera</taxon>
        <taxon>Eurotatoria</taxon>
        <taxon>Monogononta</taxon>
        <taxon>Pseudotrocha</taxon>
        <taxon>Ploima</taxon>
        <taxon>Brachionidae</taxon>
        <taxon>Brachionus</taxon>
    </lineage>
</organism>